<dbReference type="InterPro" id="IPR036291">
    <property type="entry name" value="NAD(P)-bd_dom_sf"/>
</dbReference>
<dbReference type="Proteomes" id="UP000468650">
    <property type="component" value="Unassembled WGS sequence"/>
</dbReference>
<keyword evidence="3" id="KW-1185">Reference proteome</keyword>
<evidence type="ECO:0000259" key="1">
    <source>
        <dbReference type="Pfam" id="PF13460"/>
    </source>
</evidence>
<proteinExistence type="predicted"/>
<evidence type="ECO:0000313" key="3">
    <source>
        <dbReference type="Proteomes" id="UP000468650"/>
    </source>
</evidence>
<dbReference type="InterPro" id="IPR016040">
    <property type="entry name" value="NAD(P)-bd_dom"/>
</dbReference>
<dbReference type="AlphaFoldDB" id="A0A6N6RIU8"/>
<sequence length="484" mass="54452">MKILLTGANGYIGRRLMPALLDQGHHILCVVRDASRLSLPDSTKSQVEILEHDFKQPVPADFPTEFDAAYFLIHSMRSSISGFSKSEEATARNFVQYIDKTSCQQVVYLGGIDNAEELSEHLKSRQLVGEILSSGKVPVTQLKAGIIVGSGSASFEIIRDLVEKLPIMLAPKWLKTKCQPIAIRNVIQYLIGVLDVPDTRGKSFEIGGPDILSYKEMLMGFASVRKLKRVIISIPVMTPNLSSHRLYFMTSTTYPLAVNLVHSMKVPVVVKNPEIQKHIPLDLISYKESIELAFSKIAQNLVLSSWKDSRVAGAKDIRTSDFIEVPKYGCFVDEKKMTFPANKKEQVITNVFSIGGSRGWYYGNALWRLRGWLDKVVGGVGLRRGRRDETELIAGDALDFWRVIKADKEEGTLLLFAEMKLPGEAWLSFHLRNVDKDRMEIEQVATFRPTGLAGRLYWFSVLPFHAFIFKGMIRNIILEATENQ</sequence>
<organism evidence="2 3">
    <name type="scientific">Phaeocystidibacter luteus</name>
    <dbReference type="NCBI Taxonomy" id="911197"/>
    <lineage>
        <taxon>Bacteria</taxon>
        <taxon>Pseudomonadati</taxon>
        <taxon>Bacteroidota</taxon>
        <taxon>Flavobacteriia</taxon>
        <taxon>Flavobacteriales</taxon>
        <taxon>Phaeocystidibacteraceae</taxon>
        <taxon>Phaeocystidibacter</taxon>
    </lineage>
</organism>
<dbReference type="EMBL" id="WBVO01000001">
    <property type="protein sequence ID" value="KAB2814222.1"/>
    <property type="molecule type" value="Genomic_DNA"/>
</dbReference>
<protein>
    <submittedName>
        <fullName evidence="2">SDR family oxidoreductase</fullName>
    </submittedName>
</protein>
<dbReference type="OrthoDB" id="9774199at2"/>
<gene>
    <name evidence="2" type="ORF">F8C67_00395</name>
</gene>
<feature type="domain" description="NAD(P)-binding" evidence="1">
    <location>
        <begin position="7"/>
        <end position="121"/>
    </location>
</feature>
<dbReference type="Pfam" id="PF13460">
    <property type="entry name" value="NAD_binding_10"/>
    <property type="match status" value="1"/>
</dbReference>
<reference evidence="2 3" key="1">
    <citation type="submission" date="2019-09" db="EMBL/GenBank/DDBJ databases">
        <title>Genomes of family Cryomorphaceae.</title>
        <authorList>
            <person name="Bowman J.P."/>
        </authorList>
    </citation>
    <scope>NUCLEOTIDE SEQUENCE [LARGE SCALE GENOMIC DNA]</scope>
    <source>
        <strain evidence="2 3">LMG 25704</strain>
    </source>
</reference>
<evidence type="ECO:0000313" key="2">
    <source>
        <dbReference type="EMBL" id="KAB2814222.1"/>
    </source>
</evidence>
<dbReference type="Pfam" id="PF11066">
    <property type="entry name" value="DUF2867"/>
    <property type="match status" value="1"/>
</dbReference>
<dbReference type="InterPro" id="IPR021295">
    <property type="entry name" value="DUF2867"/>
</dbReference>
<comment type="caution">
    <text evidence="2">The sequence shown here is derived from an EMBL/GenBank/DDBJ whole genome shotgun (WGS) entry which is preliminary data.</text>
</comment>
<accession>A0A6N6RIU8</accession>
<dbReference type="Gene3D" id="3.40.50.720">
    <property type="entry name" value="NAD(P)-binding Rossmann-like Domain"/>
    <property type="match status" value="1"/>
</dbReference>
<name>A0A6N6RIU8_9FLAO</name>
<dbReference type="SUPFAM" id="SSF51735">
    <property type="entry name" value="NAD(P)-binding Rossmann-fold domains"/>
    <property type="match status" value="1"/>
</dbReference>
<dbReference type="RefSeq" id="WP_151665803.1">
    <property type="nucleotide sequence ID" value="NZ_WBVO01000001.1"/>
</dbReference>